<gene>
    <name evidence="5" type="primary">SHC1</name>
    <name evidence="5" type="ORF">Ciccas_011425</name>
</gene>
<evidence type="ECO:0000313" key="6">
    <source>
        <dbReference type="Proteomes" id="UP001626550"/>
    </source>
</evidence>
<name>A0ABD2PTC0_9PLAT</name>
<protein>
    <submittedName>
        <fullName evidence="5">Sporulation-specific csd4-like protein</fullName>
    </submittedName>
</protein>
<dbReference type="CDD" id="cd00934">
    <property type="entry name" value="PTB"/>
    <property type="match status" value="1"/>
</dbReference>
<feature type="domain" description="PID" evidence="3">
    <location>
        <begin position="58"/>
        <end position="120"/>
    </location>
</feature>
<keyword evidence="1 2" id="KW-0727">SH2 domain</keyword>
<dbReference type="InterPro" id="IPR051853">
    <property type="entry name" value="SH2-Ras-GEF_adapter"/>
</dbReference>
<feature type="domain" description="SH2" evidence="4">
    <location>
        <begin position="192"/>
        <end position="283"/>
    </location>
</feature>
<dbReference type="SMART" id="SM00252">
    <property type="entry name" value="SH2"/>
    <property type="match status" value="1"/>
</dbReference>
<evidence type="ECO:0000313" key="5">
    <source>
        <dbReference type="EMBL" id="KAL3310017.1"/>
    </source>
</evidence>
<dbReference type="Pfam" id="PF00017">
    <property type="entry name" value="SH2"/>
    <property type="match status" value="1"/>
</dbReference>
<evidence type="ECO:0000256" key="2">
    <source>
        <dbReference type="PROSITE-ProRule" id="PRU00191"/>
    </source>
</evidence>
<comment type="caution">
    <text evidence="5">The sequence shown here is derived from an EMBL/GenBank/DDBJ whole genome shotgun (WGS) entry which is preliminary data.</text>
</comment>
<sequence>MHLLAAKTSKKNQLQEQFSEFDQYITTDIVSPISTEPQAVQLLISDSAIQVVNTNGKLLLTHKLSQVSFAACSPDIPHYFCYVSKDETFERICLVFCSSRQIACDAVSALGDVFQFGFQKIKENKKIYPLEPPPRMNNNNHSLPKTLEDKNYINQLKEEPNLINFDDSFSCDGPSQRTPSKPLVLEPIGQPWYKGKINRKEAESFLCREGDFLVRASTKDPGQYILSGLWHENYIHLLLVDSQGQVRSMNCSFDSIEELIDFHVQGGTPICSSGKRLHLVMPASSTQTLFEN</sequence>
<dbReference type="InterPro" id="IPR006020">
    <property type="entry name" value="PTB/PI_dom"/>
</dbReference>
<accession>A0ABD2PTC0</accession>
<evidence type="ECO:0000259" key="4">
    <source>
        <dbReference type="PROSITE" id="PS50001"/>
    </source>
</evidence>
<dbReference type="AlphaFoldDB" id="A0ABD2PTC0"/>
<evidence type="ECO:0000256" key="1">
    <source>
        <dbReference type="ARBA" id="ARBA00022999"/>
    </source>
</evidence>
<evidence type="ECO:0000259" key="3">
    <source>
        <dbReference type="PROSITE" id="PS01179"/>
    </source>
</evidence>
<dbReference type="SUPFAM" id="SSF55550">
    <property type="entry name" value="SH2 domain"/>
    <property type="match status" value="1"/>
</dbReference>
<dbReference type="SUPFAM" id="SSF50729">
    <property type="entry name" value="PH domain-like"/>
    <property type="match status" value="1"/>
</dbReference>
<dbReference type="PRINTS" id="PR00401">
    <property type="entry name" value="SH2DOMAIN"/>
</dbReference>
<dbReference type="InterPro" id="IPR036860">
    <property type="entry name" value="SH2_dom_sf"/>
</dbReference>
<dbReference type="PROSITE" id="PS01179">
    <property type="entry name" value="PID"/>
    <property type="match status" value="1"/>
</dbReference>
<keyword evidence="6" id="KW-1185">Reference proteome</keyword>
<reference evidence="5 6" key="1">
    <citation type="submission" date="2024-11" db="EMBL/GenBank/DDBJ databases">
        <title>Adaptive evolution of stress response genes in parasites aligns with host niche diversity.</title>
        <authorList>
            <person name="Hahn C."/>
            <person name="Resl P."/>
        </authorList>
    </citation>
    <scope>NUCLEOTIDE SEQUENCE [LARGE SCALE GENOMIC DNA]</scope>
    <source>
        <strain evidence="5">EGGRZ-B1_66</strain>
        <tissue evidence="5">Body</tissue>
    </source>
</reference>
<dbReference type="PROSITE" id="PS50001">
    <property type="entry name" value="SH2"/>
    <property type="match status" value="1"/>
</dbReference>
<dbReference type="EMBL" id="JBJKFK010003329">
    <property type="protein sequence ID" value="KAL3310017.1"/>
    <property type="molecule type" value="Genomic_DNA"/>
</dbReference>
<dbReference type="InterPro" id="IPR011993">
    <property type="entry name" value="PH-like_dom_sf"/>
</dbReference>
<organism evidence="5 6">
    <name type="scientific">Cichlidogyrus casuarinus</name>
    <dbReference type="NCBI Taxonomy" id="1844966"/>
    <lineage>
        <taxon>Eukaryota</taxon>
        <taxon>Metazoa</taxon>
        <taxon>Spiralia</taxon>
        <taxon>Lophotrochozoa</taxon>
        <taxon>Platyhelminthes</taxon>
        <taxon>Monogenea</taxon>
        <taxon>Monopisthocotylea</taxon>
        <taxon>Dactylogyridea</taxon>
        <taxon>Ancyrocephalidae</taxon>
        <taxon>Cichlidogyrus</taxon>
    </lineage>
</organism>
<dbReference type="Gene3D" id="2.30.29.30">
    <property type="entry name" value="Pleckstrin-homology domain (PH domain)/Phosphotyrosine-binding domain (PTB)"/>
    <property type="match status" value="1"/>
</dbReference>
<dbReference type="Pfam" id="PF00640">
    <property type="entry name" value="PID"/>
    <property type="match status" value="1"/>
</dbReference>
<dbReference type="Gene3D" id="3.30.505.10">
    <property type="entry name" value="SH2 domain"/>
    <property type="match status" value="1"/>
</dbReference>
<dbReference type="PANTHER" id="PTHR14247">
    <property type="entry name" value="BREAST CANCER ANTI-ESTROGEN RESISTANCE PROTEIN 3 HOMOLOG-LIKE PROTEIN"/>
    <property type="match status" value="1"/>
</dbReference>
<dbReference type="InterPro" id="IPR000980">
    <property type="entry name" value="SH2"/>
</dbReference>
<dbReference type="Proteomes" id="UP001626550">
    <property type="component" value="Unassembled WGS sequence"/>
</dbReference>
<proteinExistence type="predicted"/>
<dbReference type="PANTHER" id="PTHR14247:SF11">
    <property type="entry name" value="SH2 DOMAIN-CONTAINING PROTEIN 3A"/>
    <property type="match status" value="1"/>
</dbReference>